<feature type="signal peptide" evidence="11">
    <location>
        <begin position="1"/>
        <end position="20"/>
    </location>
</feature>
<dbReference type="EMBL" id="CAXLJL010000245">
    <property type="protein sequence ID" value="CAL5135169.1"/>
    <property type="molecule type" value="Genomic_DNA"/>
</dbReference>
<dbReference type="PROSITE" id="PS51959">
    <property type="entry name" value="ENDOU"/>
    <property type="match status" value="1"/>
</dbReference>
<dbReference type="GO" id="GO:0016829">
    <property type="term" value="F:lyase activity"/>
    <property type="evidence" value="ECO:0007669"/>
    <property type="project" value="UniProtKB-KW"/>
</dbReference>
<keyword evidence="10" id="KW-0456">Lyase</keyword>
<dbReference type="AlphaFoldDB" id="A0AAV2TG81"/>
<feature type="domain" description="EndoU" evidence="12">
    <location>
        <begin position="29"/>
        <end position="297"/>
    </location>
</feature>
<evidence type="ECO:0000256" key="8">
    <source>
        <dbReference type="ARBA" id="ARBA00022884"/>
    </source>
</evidence>
<sequence length="297" mass="34388">MRSKYIITILLFIALGQVVSERNFRTPPIDRELSGLADKLWKAEENRIKPNVDYELNLQGELVRGVTVDRAKQGLFKTLRMDRLNKIPTIRTFVKLLDNYHTRTGVREHVSPIHEKETWDFLNEVMKTEVMKITHKFLSGKGLVSPTTEGFKRELHKLWFTPYRRRVSGDSSAFEHVFVGELDDRRREIIGFHNWIHFALQERKNGLDYLGFYFWTCSVQRNQPRLIKISFRTKDSYLKPSGSMLIGTTPEFELALYTVTFLTNRSNPRIQFGPCTAVITCHPTPNGAAIGSCYTAT</sequence>
<name>A0AAV2TG81_CALDB</name>
<dbReference type="PANTHER" id="PTHR12439">
    <property type="entry name" value="PLACENTAL PROTEIN 11-RELATED"/>
    <property type="match status" value="1"/>
</dbReference>
<organism evidence="13 14">
    <name type="scientific">Calicophoron daubneyi</name>
    <name type="common">Rumen fluke</name>
    <name type="synonym">Paramphistomum daubneyi</name>
    <dbReference type="NCBI Taxonomy" id="300641"/>
    <lineage>
        <taxon>Eukaryota</taxon>
        <taxon>Metazoa</taxon>
        <taxon>Spiralia</taxon>
        <taxon>Lophotrochozoa</taxon>
        <taxon>Platyhelminthes</taxon>
        <taxon>Trematoda</taxon>
        <taxon>Digenea</taxon>
        <taxon>Plagiorchiida</taxon>
        <taxon>Pronocephalata</taxon>
        <taxon>Paramphistomoidea</taxon>
        <taxon>Paramphistomidae</taxon>
        <taxon>Calicophoron</taxon>
    </lineage>
</organism>
<dbReference type="InterPro" id="IPR018998">
    <property type="entry name" value="EndoU_C"/>
</dbReference>
<evidence type="ECO:0000256" key="1">
    <source>
        <dbReference type="ARBA" id="ARBA00001936"/>
    </source>
</evidence>
<evidence type="ECO:0000256" key="10">
    <source>
        <dbReference type="ARBA" id="ARBA00023239"/>
    </source>
</evidence>
<evidence type="ECO:0000256" key="6">
    <source>
        <dbReference type="ARBA" id="ARBA00022759"/>
    </source>
</evidence>
<evidence type="ECO:0000256" key="9">
    <source>
        <dbReference type="ARBA" id="ARBA00023211"/>
    </source>
</evidence>
<dbReference type="GO" id="GO:0004521">
    <property type="term" value="F:RNA endonuclease activity"/>
    <property type="evidence" value="ECO:0007669"/>
    <property type="project" value="UniProtKB-UniRule"/>
</dbReference>
<keyword evidence="11" id="KW-0732">Signal</keyword>
<feature type="chain" id="PRO_5043113682" description="Uridylate-specific endoribonuclease" evidence="11">
    <location>
        <begin position="21"/>
        <end position="297"/>
    </location>
</feature>
<evidence type="ECO:0000256" key="5">
    <source>
        <dbReference type="ARBA" id="ARBA00022723"/>
    </source>
</evidence>
<comment type="subunit">
    <text evidence="3 11">Monomer.</text>
</comment>
<dbReference type="InterPro" id="IPR039787">
    <property type="entry name" value="ENDOU"/>
</dbReference>
<dbReference type="SUPFAM" id="SSF142877">
    <property type="entry name" value="EndoU-like"/>
    <property type="match status" value="1"/>
</dbReference>
<dbReference type="GO" id="GO:0046872">
    <property type="term" value="F:metal ion binding"/>
    <property type="evidence" value="ECO:0007669"/>
    <property type="project" value="UniProtKB-UniRule"/>
</dbReference>
<evidence type="ECO:0000256" key="7">
    <source>
        <dbReference type="ARBA" id="ARBA00022801"/>
    </source>
</evidence>
<keyword evidence="5 11" id="KW-0479">Metal-binding</keyword>
<evidence type="ECO:0000313" key="14">
    <source>
        <dbReference type="Proteomes" id="UP001497525"/>
    </source>
</evidence>
<dbReference type="CDD" id="cd21159">
    <property type="entry name" value="XendoU"/>
    <property type="match status" value="1"/>
</dbReference>
<proteinExistence type="inferred from homology"/>
<comment type="catalytic activity">
    <reaction evidence="11">
        <text>ribonucleotidyl-uridine-RNA = a 5'-end dephospho-uridine-RNA + a 3'-end 2',3'-cyclophospho-ribonucleotide-RNA</text>
        <dbReference type="Rhea" id="RHEA:67792"/>
        <dbReference type="Rhea" id="RHEA-COMP:10464"/>
        <dbReference type="Rhea" id="RHEA-COMP:17354"/>
        <dbReference type="Rhea" id="RHEA-COMP:17356"/>
        <dbReference type="ChEBI" id="CHEBI:83064"/>
        <dbReference type="ChEBI" id="CHEBI:173117"/>
        <dbReference type="ChEBI" id="CHEBI:173224"/>
    </reaction>
</comment>
<keyword evidence="6 11" id="KW-0255">Endonuclease</keyword>
<gene>
    <name evidence="13" type="ORF">CDAUBV1_LOCUS9349</name>
</gene>
<keyword evidence="4 11" id="KW-0540">Nuclease</keyword>
<comment type="caution">
    <text evidence="13">The sequence shown here is derived from an EMBL/GenBank/DDBJ whole genome shotgun (WGS) entry which is preliminary data.</text>
</comment>
<comment type="similarity">
    <text evidence="2 11">Belongs to the ENDOU family.</text>
</comment>
<evidence type="ECO:0000256" key="4">
    <source>
        <dbReference type="ARBA" id="ARBA00022722"/>
    </source>
</evidence>
<keyword evidence="9 11" id="KW-0464">Manganese</keyword>
<evidence type="ECO:0000259" key="12">
    <source>
        <dbReference type="PROSITE" id="PS51959"/>
    </source>
</evidence>
<protein>
    <recommendedName>
        <fullName evidence="11">Uridylate-specific endoribonuclease</fullName>
        <ecNumber evidence="11">4.6.1.-</ecNumber>
    </recommendedName>
</protein>
<evidence type="ECO:0000256" key="11">
    <source>
        <dbReference type="RuleBase" id="RU367085"/>
    </source>
</evidence>
<dbReference type="GO" id="GO:0003723">
    <property type="term" value="F:RNA binding"/>
    <property type="evidence" value="ECO:0007669"/>
    <property type="project" value="UniProtKB-UniRule"/>
</dbReference>
<keyword evidence="7 11" id="KW-0378">Hydrolase</keyword>
<evidence type="ECO:0000313" key="13">
    <source>
        <dbReference type="EMBL" id="CAL5135169.1"/>
    </source>
</evidence>
<dbReference type="GO" id="GO:0016787">
    <property type="term" value="F:hydrolase activity"/>
    <property type="evidence" value="ECO:0007669"/>
    <property type="project" value="UniProtKB-KW"/>
</dbReference>
<comment type="cofactor">
    <cofactor evidence="1 11">
        <name>Mn(2+)</name>
        <dbReference type="ChEBI" id="CHEBI:29035"/>
    </cofactor>
</comment>
<keyword evidence="8 11" id="KW-0694">RNA-binding</keyword>
<dbReference type="PANTHER" id="PTHR12439:SF11">
    <property type="entry name" value="URIDYLATE-SPECIFIC ENDORIBONUCLEASE"/>
    <property type="match status" value="1"/>
</dbReference>
<accession>A0AAV2TG81</accession>
<dbReference type="Proteomes" id="UP001497525">
    <property type="component" value="Unassembled WGS sequence"/>
</dbReference>
<evidence type="ECO:0000256" key="3">
    <source>
        <dbReference type="ARBA" id="ARBA00011245"/>
    </source>
</evidence>
<reference evidence="13" key="1">
    <citation type="submission" date="2024-06" db="EMBL/GenBank/DDBJ databases">
        <authorList>
            <person name="Liu X."/>
            <person name="Lenzi L."/>
            <person name="Haldenby T S."/>
            <person name="Uol C."/>
        </authorList>
    </citation>
    <scope>NUCLEOTIDE SEQUENCE</scope>
</reference>
<dbReference type="Pfam" id="PF09412">
    <property type="entry name" value="XendoU"/>
    <property type="match status" value="1"/>
</dbReference>
<dbReference type="InterPro" id="IPR037227">
    <property type="entry name" value="EndoU-like"/>
</dbReference>
<dbReference type="EC" id="4.6.1.-" evidence="11"/>
<evidence type="ECO:0000256" key="2">
    <source>
        <dbReference type="ARBA" id="ARBA00010168"/>
    </source>
</evidence>